<dbReference type="GO" id="GO:0000055">
    <property type="term" value="P:ribosomal large subunit export from nucleus"/>
    <property type="evidence" value="ECO:0007669"/>
    <property type="project" value="TreeGrafter"/>
</dbReference>
<evidence type="ECO:0000313" key="4">
    <source>
        <dbReference type="Proteomes" id="UP000788993"/>
    </source>
</evidence>
<feature type="non-terminal residue" evidence="3">
    <location>
        <position position="1"/>
    </location>
</feature>
<comment type="caution">
    <text evidence="3">The sequence shown here is derived from an EMBL/GenBank/DDBJ whole genome shotgun (WGS) entry which is preliminary data.</text>
</comment>
<dbReference type="EMBL" id="JAEUBD010000510">
    <property type="protein sequence ID" value="KAH3674259.1"/>
    <property type="molecule type" value="Genomic_DNA"/>
</dbReference>
<keyword evidence="1" id="KW-0547">Nucleotide-binding</keyword>
<reference evidence="3" key="1">
    <citation type="journal article" date="2021" name="Open Biol.">
        <title>Shared evolutionary footprints suggest mitochondrial oxidative damage underlies multiple complex I losses in fungi.</title>
        <authorList>
            <person name="Schikora-Tamarit M.A."/>
            <person name="Marcet-Houben M."/>
            <person name="Nosek J."/>
            <person name="Gabaldon T."/>
        </authorList>
    </citation>
    <scope>NUCLEOTIDE SEQUENCE</scope>
    <source>
        <strain evidence="3">NCAIM Y.01608</strain>
    </source>
</reference>
<dbReference type="PANTHER" id="PTHR48103">
    <property type="entry name" value="MIDASIN-RELATED"/>
    <property type="match status" value="1"/>
</dbReference>
<accession>A0A9P8PMR8</accession>
<keyword evidence="4" id="KW-1185">Reference proteome</keyword>
<evidence type="ECO:0000256" key="2">
    <source>
        <dbReference type="ARBA" id="ARBA00022840"/>
    </source>
</evidence>
<dbReference type="GO" id="GO:0000027">
    <property type="term" value="P:ribosomal large subunit assembly"/>
    <property type="evidence" value="ECO:0007669"/>
    <property type="project" value="TreeGrafter"/>
</dbReference>
<gene>
    <name evidence="3" type="ORF">OGATHE_001762</name>
</gene>
<dbReference type="GO" id="GO:0005524">
    <property type="term" value="F:ATP binding"/>
    <property type="evidence" value="ECO:0007669"/>
    <property type="project" value="UniProtKB-KW"/>
</dbReference>
<dbReference type="Proteomes" id="UP000788993">
    <property type="component" value="Unassembled WGS sequence"/>
</dbReference>
<dbReference type="GO" id="GO:0030687">
    <property type="term" value="C:preribosome, large subunit precursor"/>
    <property type="evidence" value="ECO:0007669"/>
    <property type="project" value="TreeGrafter"/>
</dbReference>
<keyword evidence="2" id="KW-0067">ATP-binding</keyword>
<name>A0A9P8PMR8_9ASCO</name>
<feature type="non-terminal residue" evidence="3">
    <location>
        <position position="132"/>
    </location>
</feature>
<dbReference type="AlphaFoldDB" id="A0A9P8PMR8"/>
<reference evidence="3" key="2">
    <citation type="submission" date="2021-01" db="EMBL/GenBank/DDBJ databases">
        <authorList>
            <person name="Schikora-Tamarit M.A."/>
        </authorList>
    </citation>
    <scope>NUCLEOTIDE SEQUENCE</scope>
    <source>
        <strain evidence="3">NCAIM Y.01608</strain>
    </source>
</reference>
<evidence type="ECO:0000256" key="1">
    <source>
        <dbReference type="ARBA" id="ARBA00022741"/>
    </source>
</evidence>
<dbReference type="PANTHER" id="PTHR48103:SF2">
    <property type="entry name" value="MIDASIN"/>
    <property type="match status" value="1"/>
</dbReference>
<organism evidence="3 4">
    <name type="scientific">Ogataea polymorpha</name>
    <dbReference type="NCBI Taxonomy" id="460523"/>
    <lineage>
        <taxon>Eukaryota</taxon>
        <taxon>Fungi</taxon>
        <taxon>Dikarya</taxon>
        <taxon>Ascomycota</taxon>
        <taxon>Saccharomycotina</taxon>
        <taxon>Pichiomycetes</taxon>
        <taxon>Pichiales</taxon>
        <taxon>Pichiaceae</taxon>
        <taxon>Ogataea</taxon>
    </lineage>
</organism>
<dbReference type="GO" id="GO:0005634">
    <property type="term" value="C:nucleus"/>
    <property type="evidence" value="ECO:0007669"/>
    <property type="project" value="TreeGrafter"/>
</dbReference>
<sequence length="132" mass="14979">KHRFRLVRAFSEQVKHDKTIYSALMNILDFFQPFLTIVEQAVSNEKKTLEKQVKEVILLASWKDVNIDALKQSSRKSHQSLYKLVRKYRDLLNSTITEMVESGLGSTPVVINQKTIGMVPVSLGELGSSEVS</sequence>
<evidence type="ECO:0000313" key="3">
    <source>
        <dbReference type="EMBL" id="KAH3674259.1"/>
    </source>
</evidence>
<protein>
    <submittedName>
        <fullName evidence="3">Uncharacterized protein</fullName>
    </submittedName>
</protein>
<proteinExistence type="predicted"/>